<feature type="transmembrane region" description="Helical" evidence="6">
    <location>
        <begin position="209"/>
        <end position="231"/>
    </location>
</feature>
<dbReference type="Proteomes" id="UP000198885">
    <property type="component" value="Unassembled WGS sequence"/>
</dbReference>
<dbReference type="OrthoDB" id="7818056at2"/>
<feature type="transmembrane region" description="Helical" evidence="6">
    <location>
        <begin position="101"/>
        <end position="120"/>
    </location>
</feature>
<dbReference type="PANTHER" id="PTHR22911:SF6">
    <property type="entry name" value="SOLUTE CARRIER FAMILY 35 MEMBER G1"/>
    <property type="match status" value="1"/>
</dbReference>
<feature type="transmembrane region" description="Helical" evidence="6">
    <location>
        <begin position="151"/>
        <end position="170"/>
    </location>
</feature>
<feature type="transmembrane region" description="Helical" evidence="6">
    <location>
        <begin position="78"/>
        <end position="95"/>
    </location>
</feature>
<dbReference type="EMBL" id="FOGU01000005">
    <property type="protein sequence ID" value="SES06132.1"/>
    <property type="molecule type" value="Genomic_DNA"/>
</dbReference>
<evidence type="ECO:0000256" key="6">
    <source>
        <dbReference type="SAM" id="Phobius"/>
    </source>
</evidence>
<gene>
    <name evidence="8" type="ORF">SAMN04490244_105130</name>
</gene>
<dbReference type="InterPro" id="IPR000620">
    <property type="entry name" value="EamA_dom"/>
</dbReference>
<dbReference type="AlphaFoldDB" id="A0A1H9U9X1"/>
<organism evidence="8 9">
    <name type="scientific">Tranquillimonas rosea</name>
    <dbReference type="NCBI Taxonomy" id="641238"/>
    <lineage>
        <taxon>Bacteria</taxon>
        <taxon>Pseudomonadati</taxon>
        <taxon>Pseudomonadota</taxon>
        <taxon>Alphaproteobacteria</taxon>
        <taxon>Rhodobacterales</taxon>
        <taxon>Roseobacteraceae</taxon>
        <taxon>Tranquillimonas</taxon>
    </lineage>
</organism>
<keyword evidence="3 6" id="KW-0812">Transmembrane</keyword>
<evidence type="ECO:0000256" key="3">
    <source>
        <dbReference type="ARBA" id="ARBA00022692"/>
    </source>
</evidence>
<comment type="subcellular location">
    <subcellularLocation>
        <location evidence="1">Membrane</location>
        <topology evidence="1">Multi-pass membrane protein</topology>
    </subcellularLocation>
</comment>
<dbReference type="InterPro" id="IPR037185">
    <property type="entry name" value="EmrE-like"/>
</dbReference>
<feature type="domain" description="EamA" evidence="7">
    <location>
        <begin position="151"/>
        <end position="280"/>
    </location>
</feature>
<keyword evidence="5 6" id="KW-0472">Membrane</keyword>
<keyword evidence="9" id="KW-1185">Reference proteome</keyword>
<proteinExistence type="inferred from homology"/>
<feature type="transmembrane region" description="Helical" evidence="6">
    <location>
        <begin position="37"/>
        <end position="57"/>
    </location>
</feature>
<feature type="transmembrane region" description="Helical" evidence="6">
    <location>
        <begin position="127"/>
        <end position="145"/>
    </location>
</feature>
<evidence type="ECO:0000256" key="2">
    <source>
        <dbReference type="ARBA" id="ARBA00009853"/>
    </source>
</evidence>
<evidence type="ECO:0000256" key="1">
    <source>
        <dbReference type="ARBA" id="ARBA00004141"/>
    </source>
</evidence>
<keyword evidence="4 6" id="KW-1133">Transmembrane helix</keyword>
<comment type="similarity">
    <text evidence="2">Belongs to the drug/metabolite transporter (DMT) superfamily. 10 TMS drug/metabolite exporter (DME) (TC 2.A.7.3) family.</text>
</comment>
<dbReference type="Pfam" id="PF00892">
    <property type="entry name" value="EamA"/>
    <property type="match status" value="2"/>
</dbReference>
<dbReference type="STRING" id="641238.SAMN04490244_105130"/>
<evidence type="ECO:0000256" key="4">
    <source>
        <dbReference type="ARBA" id="ARBA00022989"/>
    </source>
</evidence>
<protein>
    <submittedName>
        <fullName evidence="8">S-adenosylmethionine uptake transporter</fullName>
    </submittedName>
</protein>
<feature type="transmembrane region" description="Helical" evidence="6">
    <location>
        <begin position="264"/>
        <end position="282"/>
    </location>
</feature>
<dbReference type="PANTHER" id="PTHR22911">
    <property type="entry name" value="ACYL-MALONYL CONDENSING ENZYME-RELATED"/>
    <property type="match status" value="1"/>
</dbReference>
<name>A0A1H9U9X1_9RHOB</name>
<dbReference type="SUPFAM" id="SSF103481">
    <property type="entry name" value="Multidrug resistance efflux transporter EmrE"/>
    <property type="match status" value="2"/>
</dbReference>
<dbReference type="Gene3D" id="1.10.3730.20">
    <property type="match status" value="1"/>
</dbReference>
<evidence type="ECO:0000259" key="7">
    <source>
        <dbReference type="Pfam" id="PF00892"/>
    </source>
</evidence>
<accession>A0A1H9U9X1</accession>
<evidence type="ECO:0000313" key="9">
    <source>
        <dbReference type="Proteomes" id="UP000198885"/>
    </source>
</evidence>
<dbReference type="GO" id="GO:0016020">
    <property type="term" value="C:membrane"/>
    <property type="evidence" value="ECO:0007669"/>
    <property type="project" value="UniProtKB-SubCell"/>
</dbReference>
<reference evidence="8 9" key="1">
    <citation type="submission" date="2016-10" db="EMBL/GenBank/DDBJ databases">
        <authorList>
            <person name="de Groot N.N."/>
        </authorList>
    </citation>
    <scope>NUCLEOTIDE SEQUENCE [LARGE SCALE GENOMIC DNA]</scope>
    <source>
        <strain evidence="8 9">DSM 23042</strain>
    </source>
</reference>
<evidence type="ECO:0000256" key="5">
    <source>
        <dbReference type="ARBA" id="ARBA00023136"/>
    </source>
</evidence>
<dbReference type="RefSeq" id="WP_092692905.1">
    <property type="nucleotide sequence ID" value="NZ_FOGU01000005.1"/>
</dbReference>
<evidence type="ECO:0000313" key="8">
    <source>
        <dbReference type="EMBL" id="SES06132.1"/>
    </source>
</evidence>
<feature type="domain" description="EamA" evidence="7">
    <location>
        <begin position="10"/>
        <end position="142"/>
    </location>
</feature>
<sequence>MTDPARPGPRGALLALCAFALFASHDAVIKALGGYYAPFQIMFFSVLFSFPLATLLLMRDPTPGHLRPVHPWWTALRTLAAVVTGISAFTAFSLLPLAQVYAFLFATPLLITLLSIPLLGERVGLHRGGAVLAGLVGVLVVLRPGSEALSLGHIAAMTSAVGSATASTIVRKIGRDERPLVLMLYPMVTNVVVMGALLPFVYRPMPIEHIGLLGLVSVFGFCAGLLVIAAYRAAPAALVAPMQYSQILWAALFGALFFGERPDWPTWIGVTIIVASGLYILLRESGAGRSLHRPVLGTRTRFELGLMPRIGVLVDRRRRSRD</sequence>
<feature type="transmembrane region" description="Helical" evidence="6">
    <location>
        <begin position="182"/>
        <end position="203"/>
    </location>
</feature>